<gene>
    <name evidence="2" type="ORF">B1B_04752</name>
</gene>
<feature type="compositionally biased region" description="Polar residues" evidence="1">
    <location>
        <begin position="9"/>
        <end position="26"/>
    </location>
</feature>
<evidence type="ECO:0000256" key="1">
    <source>
        <dbReference type="SAM" id="MobiDB-lite"/>
    </source>
</evidence>
<comment type="caution">
    <text evidence="2">The sequence shown here is derived from an EMBL/GenBank/DDBJ whole genome shotgun (WGS) entry which is preliminary data.</text>
</comment>
<dbReference type="PANTHER" id="PTHR34047:SF8">
    <property type="entry name" value="PROTEIN YKFC"/>
    <property type="match status" value="1"/>
</dbReference>
<dbReference type="PANTHER" id="PTHR34047">
    <property type="entry name" value="NUCLEAR INTRON MATURASE 1, MITOCHONDRIAL-RELATED"/>
    <property type="match status" value="1"/>
</dbReference>
<feature type="region of interest" description="Disordered" evidence="1">
    <location>
        <begin position="1"/>
        <end position="28"/>
    </location>
</feature>
<dbReference type="EMBL" id="AUZY01002981">
    <property type="protein sequence ID" value="EQD70900.1"/>
    <property type="molecule type" value="Genomic_DNA"/>
</dbReference>
<proteinExistence type="predicted"/>
<dbReference type="InterPro" id="IPR043502">
    <property type="entry name" value="DNA/RNA_pol_sf"/>
</dbReference>
<keyword evidence="2" id="KW-0808">Transferase</keyword>
<name>T1CPC0_9ZZZZ</name>
<keyword evidence="2" id="KW-0548">Nucleotidyltransferase</keyword>
<organism evidence="2">
    <name type="scientific">mine drainage metagenome</name>
    <dbReference type="NCBI Taxonomy" id="410659"/>
    <lineage>
        <taxon>unclassified sequences</taxon>
        <taxon>metagenomes</taxon>
        <taxon>ecological metagenomes</taxon>
    </lineage>
</organism>
<dbReference type="GO" id="GO:0003964">
    <property type="term" value="F:RNA-directed DNA polymerase activity"/>
    <property type="evidence" value="ECO:0007669"/>
    <property type="project" value="UniProtKB-KW"/>
</dbReference>
<sequence length="154" mass="17321">MEGRGLTKGNPQQQNASRTPSRSNAPSALERIRQAASKDKEMRFTALLHHVYKPEALRAAYLSLKREAAAGVDGETWRHYGEDLEANLQDLSHRLKQGAYRAKPVRRVYIPKADGRLRPLGVTALEDKIVQRAAVEVMNAIYETDFLGISYGFR</sequence>
<keyword evidence="2" id="KW-0695">RNA-directed DNA polymerase</keyword>
<protein>
    <submittedName>
        <fullName evidence="2">RNA-directed DNA polymerase (Reverse transcriptase)</fullName>
    </submittedName>
</protein>
<dbReference type="InterPro" id="IPR051083">
    <property type="entry name" value="GrpII_Intron_Splice-Mob/Def"/>
</dbReference>
<accession>T1CPC0</accession>
<reference evidence="2" key="2">
    <citation type="journal article" date="2014" name="ISME J.">
        <title>Microbial stratification in low pH oxic and suboxic macroscopic growths along an acid mine drainage.</title>
        <authorList>
            <person name="Mendez-Garcia C."/>
            <person name="Mesa V."/>
            <person name="Sprenger R.R."/>
            <person name="Richter M."/>
            <person name="Diez M.S."/>
            <person name="Solano J."/>
            <person name="Bargiela R."/>
            <person name="Golyshina O.V."/>
            <person name="Manteca A."/>
            <person name="Ramos J.L."/>
            <person name="Gallego J.R."/>
            <person name="Llorente I."/>
            <person name="Martins Dos Santos V.A."/>
            <person name="Jensen O.N."/>
            <person name="Pelaez A.I."/>
            <person name="Sanchez J."/>
            <person name="Ferrer M."/>
        </authorList>
    </citation>
    <scope>NUCLEOTIDE SEQUENCE</scope>
</reference>
<dbReference type="AlphaFoldDB" id="T1CPC0"/>
<reference evidence="2" key="1">
    <citation type="submission" date="2013-08" db="EMBL/GenBank/DDBJ databases">
        <authorList>
            <person name="Mendez C."/>
            <person name="Richter M."/>
            <person name="Ferrer M."/>
            <person name="Sanchez J."/>
        </authorList>
    </citation>
    <scope>NUCLEOTIDE SEQUENCE</scope>
</reference>
<evidence type="ECO:0000313" key="2">
    <source>
        <dbReference type="EMBL" id="EQD70900.1"/>
    </source>
</evidence>
<dbReference type="SUPFAM" id="SSF56672">
    <property type="entry name" value="DNA/RNA polymerases"/>
    <property type="match status" value="1"/>
</dbReference>
<feature type="non-terminal residue" evidence="2">
    <location>
        <position position="154"/>
    </location>
</feature>